<feature type="transmembrane region" description="Helical" evidence="1">
    <location>
        <begin position="95"/>
        <end position="113"/>
    </location>
</feature>
<keyword evidence="1" id="KW-0472">Membrane</keyword>
<dbReference type="Proteomes" id="UP000589036">
    <property type="component" value="Unassembled WGS sequence"/>
</dbReference>
<name>A0A852TY72_9ACTN</name>
<dbReference type="AlphaFoldDB" id="A0A852TY72"/>
<protein>
    <submittedName>
        <fullName evidence="3">Uncharacterized protein</fullName>
    </submittedName>
</protein>
<evidence type="ECO:0000313" key="4">
    <source>
        <dbReference type="Proteomes" id="UP000589036"/>
    </source>
</evidence>
<evidence type="ECO:0000313" key="3">
    <source>
        <dbReference type="EMBL" id="NYE49486.1"/>
    </source>
</evidence>
<keyword evidence="1" id="KW-1133">Transmembrane helix</keyword>
<dbReference type="EMBL" id="JACCCC010000001">
    <property type="protein sequence ID" value="NYE49486.1"/>
    <property type="molecule type" value="Genomic_DNA"/>
</dbReference>
<evidence type="ECO:0000256" key="2">
    <source>
        <dbReference type="SAM" id="SignalP"/>
    </source>
</evidence>
<keyword evidence="1" id="KW-0812">Transmembrane</keyword>
<reference evidence="3 4" key="1">
    <citation type="submission" date="2020-07" db="EMBL/GenBank/DDBJ databases">
        <title>Sequencing the genomes of 1000 actinobacteria strains.</title>
        <authorList>
            <person name="Klenk H.-P."/>
        </authorList>
    </citation>
    <scope>NUCLEOTIDE SEQUENCE [LARGE SCALE GENOMIC DNA]</scope>
    <source>
        <strain evidence="3 4">CXB654</strain>
    </source>
</reference>
<organism evidence="3 4">
    <name type="scientific">Spinactinospora alkalitolerans</name>
    <dbReference type="NCBI Taxonomy" id="687207"/>
    <lineage>
        <taxon>Bacteria</taxon>
        <taxon>Bacillati</taxon>
        <taxon>Actinomycetota</taxon>
        <taxon>Actinomycetes</taxon>
        <taxon>Streptosporangiales</taxon>
        <taxon>Nocardiopsidaceae</taxon>
        <taxon>Spinactinospora</taxon>
    </lineage>
</organism>
<sequence length="143" mass="14902">MAEVTSARRQRIPMRVLLLSLLVFAHFLCSVCHAAVAIADSPADAGAVPAAVQTAEATAGGVALHSSDESDEDGRSVCATEGDVSIDQRLTAAKMLMLLGLGAVLVAALWLAPPRPGPWLVRRLLAATRSGPPLLLSLCIQRV</sequence>
<evidence type="ECO:0000256" key="1">
    <source>
        <dbReference type="SAM" id="Phobius"/>
    </source>
</evidence>
<keyword evidence="4" id="KW-1185">Reference proteome</keyword>
<gene>
    <name evidence="3" type="ORF">HDA32_004606</name>
</gene>
<keyword evidence="2" id="KW-0732">Signal</keyword>
<proteinExistence type="predicted"/>
<comment type="caution">
    <text evidence="3">The sequence shown here is derived from an EMBL/GenBank/DDBJ whole genome shotgun (WGS) entry which is preliminary data.</text>
</comment>
<feature type="chain" id="PRO_5038971904" evidence="2">
    <location>
        <begin position="35"/>
        <end position="143"/>
    </location>
</feature>
<accession>A0A852TY72</accession>
<dbReference type="RefSeq" id="WP_179645139.1">
    <property type="nucleotide sequence ID" value="NZ_BAAAYY010000046.1"/>
</dbReference>
<feature type="signal peptide" evidence="2">
    <location>
        <begin position="1"/>
        <end position="34"/>
    </location>
</feature>